<evidence type="ECO:0000256" key="1">
    <source>
        <dbReference type="ARBA" id="ARBA00007429"/>
    </source>
</evidence>
<accession>G3AIZ5</accession>
<dbReference type="AlphaFoldDB" id="G3AIZ5"/>
<evidence type="ECO:0000256" key="3">
    <source>
        <dbReference type="SAM" id="Coils"/>
    </source>
</evidence>
<reference evidence="4 5" key="1">
    <citation type="journal article" date="2011" name="Proc. Natl. Acad. Sci. U.S.A.">
        <title>Comparative genomics of xylose-fermenting fungi for enhanced biofuel production.</title>
        <authorList>
            <person name="Wohlbach D.J."/>
            <person name="Kuo A."/>
            <person name="Sato T.K."/>
            <person name="Potts K.M."/>
            <person name="Salamov A.A."/>
            <person name="LaButti K.M."/>
            <person name="Sun H."/>
            <person name="Clum A."/>
            <person name="Pangilinan J.L."/>
            <person name="Lindquist E.A."/>
            <person name="Lucas S."/>
            <person name="Lapidus A."/>
            <person name="Jin M."/>
            <person name="Gunawan C."/>
            <person name="Balan V."/>
            <person name="Dale B.E."/>
            <person name="Jeffries T.W."/>
            <person name="Zinkel R."/>
            <person name="Barry K.W."/>
            <person name="Grigoriev I.V."/>
            <person name="Gasch A.P."/>
        </authorList>
    </citation>
    <scope>NUCLEOTIDE SEQUENCE [LARGE SCALE GENOMIC DNA]</scope>
    <source>
        <strain evidence="5">NRRL Y-27907 / 11-Y1</strain>
    </source>
</reference>
<dbReference type="EMBL" id="GL996500">
    <property type="protein sequence ID" value="EGW34507.1"/>
    <property type="molecule type" value="Genomic_DNA"/>
</dbReference>
<feature type="coiled-coil region" evidence="3">
    <location>
        <begin position="18"/>
        <end position="151"/>
    </location>
</feature>
<dbReference type="GO" id="GO:0008017">
    <property type="term" value="F:microtubule binding"/>
    <property type="evidence" value="ECO:0007669"/>
    <property type="project" value="InterPro"/>
</dbReference>
<keyword evidence="2 3" id="KW-0175">Coiled coil</keyword>
<dbReference type="KEGG" id="spaa:SPAPADRAFT_59942"/>
<evidence type="ECO:0000256" key="2">
    <source>
        <dbReference type="ARBA" id="ARBA00023054"/>
    </source>
</evidence>
<dbReference type="OrthoDB" id="5877028at2759"/>
<dbReference type="GeneID" id="18873143"/>
<proteinExistence type="inferred from homology"/>
<name>G3AIZ5_SPAPN</name>
<keyword evidence="5" id="KW-1185">Reference proteome</keyword>
<dbReference type="InParanoid" id="G3AIZ5"/>
<dbReference type="GO" id="GO:0007059">
    <property type="term" value="P:chromosome segregation"/>
    <property type="evidence" value="ECO:0007669"/>
    <property type="project" value="TreeGrafter"/>
</dbReference>
<dbReference type="HOGENOM" id="CLU_1528821_0_0_1"/>
<dbReference type="InterPro" id="IPR033494">
    <property type="entry name" value="NUDE"/>
</dbReference>
<dbReference type="Proteomes" id="UP000000709">
    <property type="component" value="Unassembled WGS sequence"/>
</dbReference>
<dbReference type="GO" id="GO:0000776">
    <property type="term" value="C:kinetochore"/>
    <property type="evidence" value="ECO:0007669"/>
    <property type="project" value="TreeGrafter"/>
</dbReference>
<dbReference type="GO" id="GO:0000132">
    <property type="term" value="P:establishment of mitotic spindle orientation"/>
    <property type="evidence" value="ECO:0007669"/>
    <property type="project" value="TreeGrafter"/>
</dbReference>
<protein>
    <submittedName>
        <fullName evidence="4">Uncharacterized protein</fullName>
    </submittedName>
</protein>
<dbReference type="STRING" id="619300.G3AIZ5"/>
<dbReference type="RefSeq" id="XP_007374091.1">
    <property type="nucleotide sequence ID" value="XM_007374029.1"/>
</dbReference>
<feature type="non-terminal residue" evidence="4">
    <location>
        <position position="176"/>
    </location>
</feature>
<dbReference type="GO" id="GO:0051642">
    <property type="term" value="P:centrosome localization"/>
    <property type="evidence" value="ECO:0007669"/>
    <property type="project" value="TreeGrafter"/>
</dbReference>
<evidence type="ECO:0000313" key="4">
    <source>
        <dbReference type="EMBL" id="EGW34507.1"/>
    </source>
</evidence>
<comment type="similarity">
    <text evidence="1">Belongs to the nudE family.</text>
</comment>
<dbReference type="GO" id="GO:0047496">
    <property type="term" value="P:vesicle transport along microtubule"/>
    <property type="evidence" value="ECO:0007669"/>
    <property type="project" value="TreeGrafter"/>
</dbReference>
<dbReference type="GO" id="GO:0007020">
    <property type="term" value="P:microtubule nucleation"/>
    <property type="evidence" value="ECO:0007669"/>
    <property type="project" value="TreeGrafter"/>
</dbReference>
<dbReference type="eggNOG" id="KOG1853">
    <property type="taxonomic scope" value="Eukaryota"/>
</dbReference>
<dbReference type="GO" id="GO:0005871">
    <property type="term" value="C:kinesin complex"/>
    <property type="evidence" value="ECO:0007669"/>
    <property type="project" value="TreeGrafter"/>
</dbReference>
<evidence type="ECO:0000313" key="5">
    <source>
        <dbReference type="Proteomes" id="UP000000709"/>
    </source>
</evidence>
<dbReference type="PANTHER" id="PTHR10921">
    <property type="entry name" value="NUCLEAR DISTRIBUTION PROTEIN NUDE HOMOLOG 1"/>
    <property type="match status" value="1"/>
</dbReference>
<dbReference type="PANTHER" id="PTHR10921:SF1">
    <property type="entry name" value="NUCLEAR DISTRIBUTION PROTEIN NUDE HOMOLOG"/>
    <property type="match status" value="1"/>
</dbReference>
<dbReference type="OMA" id="HMVETHQ"/>
<dbReference type="Gene3D" id="6.10.250.1080">
    <property type="match status" value="1"/>
</dbReference>
<organism evidence="5">
    <name type="scientific">Spathaspora passalidarum (strain NRRL Y-27907 / 11-Y1)</name>
    <dbReference type="NCBI Taxonomy" id="619300"/>
    <lineage>
        <taxon>Eukaryota</taxon>
        <taxon>Fungi</taxon>
        <taxon>Dikarya</taxon>
        <taxon>Ascomycota</taxon>
        <taxon>Saccharomycotina</taxon>
        <taxon>Pichiomycetes</taxon>
        <taxon>Debaryomycetaceae</taxon>
        <taxon>Spathaspora</taxon>
    </lineage>
</organism>
<gene>
    <name evidence="4" type="ORF">SPAPADRAFT_59942</name>
</gene>
<sequence length="176" mass="20892">MDRHKLSELSRDDLISKVVELESILNDFQQSSKELERALEDELQELETRNNKLKRDITVLQDHLTQEKRKNIKLNAEINDIQESTSGKIKSLEEEVRGLSQKLVRIEIVNDSMESNDRILCNKYEISQEFSNELLEKVALLEDEYDRERKLNLERQLHITNYQNQINDLKVEIRKL</sequence>